<dbReference type="GO" id="GO:0006508">
    <property type="term" value="P:proteolysis"/>
    <property type="evidence" value="ECO:0007669"/>
    <property type="project" value="UniProtKB-KW"/>
</dbReference>
<dbReference type="Gene3D" id="2.40.70.10">
    <property type="entry name" value="Acid Proteases"/>
    <property type="match status" value="2"/>
</dbReference>
<gene>
    <name evidence="4" type="ORF">BT62DRAFT_1001918</name>
</gene>
<dbReference type="InterPro" id="IPR021109">
    <property type="entry name" value="Peptidase_aspartic_dom_sf"/>
</dbReference>
<feature type="signal peptide" evidence="2">
    <location>
        <begin position="1"/>
        <end position="19"/>
    </location>
</feature>
<dbReference type="SUPFAM" id="SSF50630">
    <property type="entry name" value="Acid proteases"/>
    <property type="match status" value="1"/>
</dbReference>
<dbReference type="EMBL" id="MU250527">
    <property type="protein sequence ID" value="KAG7449628.1"/>
    <property type="molecule type" value="Genomic_DNA"/>
</dbReference>
<name>A0A9P8AVK2_9AGAR</name>
<keyword evidence="4" id="KW-0645">Protease</keyword>
<keyword evidence="4" id="KW-0378">Hydrolase</keyword>
<dbReference type="PANTHER" id="PTHR47966:SF74">
    <property type="entry name" value="AGR407CP"/>
    <property type="match status" value="1"/>
</dbReference>
<evidence type="ECO:0000256" key="2">
    <source>
        <dbReference type="SAM" id="SignalP"/>
    </source>
</evidence>
<dbReference type="GO" id="GO:0004190">
    <property type="term" value="F:aspartic-type endopeptidase activity"/>
    <property type="evidence" value="ECO:0007669"/>
    <property type="project" value="InterPro"/>
</dbReference>
<feature type="domain" description="Peptidase A1" evidence="3">
    <location>
        <begin position="43"/>
        <end position="353"/>
    </location>
</feature>
<dbReference type="AlphaFoldDB" id="A0A9P8AVK2"/>
<dbReference type="RefSeq" id="XP_043043128.1">
    <property type="nucleotide sequence ID" value="XM_043176789.1"/>
</dbReference>
<organism evidence="4 5">
    <name type="scientific">Guyanagaster necrorhizus</name>
    <dbReference type="NCBI Taxonomy" id="856835"/>
    <lineage>
        <taxon>Eukaryota</taxon>
        <taxon>Fungi</taxon>
        <taxon>Dikarya</taxon>
        <taxon>Basidiomycota</taxon>
        <taxon>Agaricomycotina</taxon>
        <taxon>Agaricomycetes</taxon>
        <taxon>Agaricomycetidae</taxon>
        <taxon>Agaricales</taxon>
        <taxon>Marasmiineae</taxon>
        <taxon>Physalacriaceae</taxon>
        <taxon>Guyanagaster</taxon>
    </lineage>
</organism>
<comment type="similarity">
    <text evidence="1">Belongs to the peptidase A1 family.</text>
</comment>
<comment type="caution">
    <text evidence="4">The sequence shown here is derived from an EMBL/GenBank/DDBJ whole genome shotgun (WGS) entry which is preliminary data.</text>
</comment>
<evidence type="ECO:0000313" key="4">
    <source>
        <dbReference type="EMBL" id="KAG7449628.1"/>
    </source>
</evidence>
<dbReference type="GeneID" id="66099076"/>
<protein>
    <submittedName>
        <fullName evidence="4">Acid protease</fullName>
    </submittedName>
</protein>
<dbReference type="OrthoDB" id="2563011at2759"/>
<dbReference type="PROSITE" id="PS51767">
    <property type="entry name" value="PEPTIDASE_A1"/>
    <property type="match status" value="1"/>
</dbReference>
<dbReference type="Proteomes" id="UP000812287">
    <property type="component" value="Unassembled WGS sequence"/>
</dbReference>
<keyword evidence="5" id="KW-1185">Reference proteome</keyword>
<accession>A0A9P8AVK2</accession>
<evidence type="ECO:0000256" key="1">
    <source>
        <dbReference type="ARBA" id="ARBA00007447"/>
    </source>
</evidence>
<evidence type="ECO:0000259" key="3">
    <source>
        <dbReference type="PROSITE" id="PS51767"/>
    </source>
</evidence>
<reference evidence="4" key="1">
    <citation type="submission" date="2020-11" db="EMBL/GenBank/DDBJ databases">
        <title>Adaptations for nitrogen fixation in a non-lichenized fungal sporocarp promotes dispersal by wood-feeding termites.</title>
        <authorList>
            <consortium name="DOE Joint Genome Institute"/>
            <person name="Koch R.A."/>
            <person name="Yoon G."/>
            <person name="Arayal U."/>
            <person name="Lail K."/>
            <person name="Amirebrahimi M."/>
            <person name="Labutti K."/>
            <person name="Lipzen A."/>
            <person name="Riley R."/>
            <person name="Barry K."/>
            <person name="Henrissat B."/>
            <person name="Grigoriev I.V."/>
            <person name="Herr J.R."/>
            <person name="Aime M.C."/>
        </authorList>
    </citation>
    <scope>NUCLEOTIDE SEQUENCE</scope>
    <source>
        <strain evidence="4">MCA 3950</strain>
    </source>
</reference>
<feature type="chain" id="PRO_5040420552" evidence="2">
    <location>
        <begin position="20"/>
        <end position="353"/>
    </location>
</feature>
<evidence type="ECO:0000313" key="5">
    <source>
        <dbReference type="Proteomes" id="UP000812287"/>
    </source>
</evidence>
<proteinExistence type="inferred from homology"/>
<sequence length="353" mass="38094">MSIFLAGLVFCYIPSFALSALYPRDNEPLQPIHIPLALSNQQYVVKVAMSSRPQVQNLPFVLSTAIGYTAVAGTSCDSCGANVYNISASTSAYQIPQSQDISLWSSSTSGSLIIENCSLKQGNGSAWGYTNQTIVVANQSQTILPLSRFSGVLGLGSNARDGNFRASLGGNWLSQHPTRINFTYAFAPVSSHSSGTNGGMLHLLAQDSSGDVIWKPMSAFNSSSTNSDWSVNMDGWSFESGDNGKISQNGDLMAVLDPFFATVRFPQAQARSVYSSLTGASIYSNSSETITWEVPCETKMTFTFTFGNFAASLDENILLRKSQGRCISYVEEWTDPDVSEYVLGASFISAIYL</sequence>
<dbReference type="PANTHER" id="PTHR47966">
    <property type="entry name" value="BETA-SITE APP-CLEAVING ENZYME, ISOFORM A-RELATED"/>
    <property type="match status" value="1"/>
</dbReference>
<dbReference type="InterPro" id="IPR033121">
    <property type="entry name" value="PEPTIDASE_A1"/>
</dbReference>
<dbReference type="InterPro" id="IPR001461">
    <property type="entry name" value="Aspartic_peptidase_A1"/>
</dbReference>
<keyword evidence="2" id="KW-0732">Signal</keyword>